<comment type="caution">
    <text evidence="2">The sequence shown here is derived from an EMBL/GenBank/DDBJ whole genome shotgun (WGS) entry which is preliminary data.</text>
</comment>
<dbReference type="PROSITE" id="PS50943">
    <property type="entry name" value="HTH_CROC1"/>
    <property type="match status" value="1"/>
</dbReference>
<dbReference type="Proteomes" id="UP000540568">
    <property type="component" value="Unassembled WGS sequence"/>
</dbReference>
<dbReference type="InterPro" id="IPR010982">
    <property type="entry name" value="Lambda_DNA-bd_dom_sf"/>
</dbReference>
<evidence type="ECO:0000313" key="3">
    <source>
        <dbReference type="Proteomes" id="UP000540568"/>
    </source>
</evidence>
<gene>
    <name evidence="2" type="ORF">FHX71_003204</name>
</gene>
<keyword evidence="3" id="KW-1185">Reference proteome</keyword>
<protein>
    <submittedName>
        <fullName evidence="2">Transcriptional regulator with XRE-family HTH domain</fullName>
    </submittedName>
</protein>
<sequence>MTGNADETVGSRIATYRKLAGYTQREFADHAHLSLGAVRKVEQGERLPTYGFLNTAARTLAVSVEELTGQPYRGRKRSDARVHAPIAAIRAVARSYDLPPAWRPEPRSLDAIARDVDLATSYRAAARYTALGEMLPALLEELTACVHHLDGKARRRAARLLASCYYMAYCLASRLGYVDLASILEERLQWASSLADDPLSIGLSQWTRANGFQVAKDYDTGLRLLESSYDQLQEAVGADPSGAAVTLLGSIRLRQVTQASRARDDDATVHYLEEARRLAERVPDGVDRIHYHLTFGPVNTAVHDIAAQIELKHPDIAAERARELHLPASMPRTRRGHHLIDAARAFIAVEDRDAALGALQQARAVAPQQTRYHPMAREAVRVLAGQHRKAGEEVRALAAWIGSANPETA</sequence>
<dbReference type="SUPFAM" id="SSF47413">
    <property type="entry name" value="lambda repressor-like DNA-binding domains"/>
    <property type="match status" value="1"/>
</dbReference>
<proteinExistence type="predicted"/>
<dbReference type="InterPro" id="IPR001387">
    <property type="entry name" value="Cro/C1-type_HTH"/>
</dbReference>
<name>A0A7W3PF54_9MICO</name>
<dbReference type="AlphaFoldDB" id="A0A7W3PF54"/>
<dbReference type="Gene3D" id="1.10.260.40">
    <property type="entry name" value="lambda repressor-like DNA-binding domains"/>
    <property type="match status" value="1"/>
</dbReference>
<dbReference type="EMBL" id="JACGWV010000001">
    <property type="protein sequence ID" value="MBA8809262.1"/>
    <property type="molecule type" value="Genomic_DNA"/>
</dbReference>
<dbReference type="SMART" id="SM00530">
    <property type="entry name" value="HTH_XRE"/>
    <property type="match status" value="1"/>
</dbReference>
<dbReference type="CDD" id="cd00093">
    <property type="entry name" value="HTH_XRE"/>
    <property type="match status" value="1"/>
</dbReference>
<dbReference type="RefSeq" id="WP_182618012.1">
    <property type="nucleotide sequence ID" value="NZ_BAAATF010000003.1"/>
</dbReference>
<accession>A0A7W3PF54</accession>
<feature type="domain" description="HTH cro/C1-type" evidence="1">
    <location>
        <begin position="13"/>
        <end position="67"/>
    </location>
</feature>
<dbReference type="GO" id="GO:0003677">
    <property type="term" value="F:DNA binding"/>
    <property type="evidence" value="ECO:0007669"/>
    <property type="project" value="InterPro"/>
</dbReference>
<evidence type="ECO:0000259" key="1">
    <source>
        <dbReference type="PROSITE" id="PS50943"/>
    </source>
</evidence>
<organism evidence="2 3">
    <name type="scientific">Promicromonospora sukumoe</name>
    <dbReference type="NCBI Taxonomy" id="88382"/>
    <lineage>
        <taxon>Bacteria</taxon>
        <taxon>Bacillati</taxon>
        <taxon>Actinomycetota</taxon>
        <taxon>Actinomycetes</taxon>
        <taxon>Micrococcales</taxon>
        <taxon>Promicromonosporaceae</taxon>
        <taxon>Promicromonospora</taxon>
    </lineage>
</organism>
<dbReference type="Pfam" id="PF13560">
    <property type="entry name" value="HTH_31"/>
    <property type="match status" value="1"/>
</dbReference>
<evidence type="ECO:0000313" key="2">
    <source>
        <dbReference type="EMBL" id="MBA8809262.1"/>
    </source>
</evidence>
<reference evidence="2 3" key="1">
    <citation type="submission" date="2020-07" db="EMBL/GenBank/DDBJ databases">
        <title>Sequencing the genomes of 1000 actinobacteria strains.</title>
        <authorList>
            <person name="Klenk H.-P."/>
        </authorList>
    </citation>
    <scope>NUCLEOTIDE SEQUENCE [LARGE SCALE GENOMIC DNA]</scope>
    <source>
        <strain evidence="2 3">DSM 44121</strain>
    </source>
</reference>